<dbReference type="EMBL" id="DACTUL010000004">
    <property type="protein sequence ID" value="HAT6343211.1"/>
    <property type="molecule type" value="Genomic_DNA"/>
</dbReference>
<dbReference type="EMBL" id="PUTQ01000044">
    <property type="protein sequence ID" value="RCF43271.1"/>
    <property type="molecule type" value="Genomic_DNA"/>
</dbReference>
<reference evidence="2" key="4">
    <citation type="submission" date="2018-02" db="EMBL/GenBank/DDBJ databases">
        <authorList>
            <person name="Williamson C."/>
        </authorList>
    </citation>
    <scope>NUCLEOTIDE SEQUENCE</scope>
    <source>
        <strain evidence="2">AFG_SD03_1510_Ahy_093</strain>
    </source>
</reference>
<organism evidence="1 4">
    <name type="scientific">Aeromonas hydrophila</name>
    <dbReference type="NCBI Taxonomy" id="644"/>
    <lineage>
        <taxon>Bacteria</taxon>
        <taxon>Pseudomonadati</taxon>
        <taxon>Pseudomonadota</taxon>
        <taxon>Gammaproteobacteria</taxon>
        <taxon>Aeromonadales</taxon>
        <taxon>Aeromonadaceae</taxon>
        <taxon>Aeromonas</taxon>
    </lineage>
</organism>
<reference evidence="3" key="3">
    <citation type="submission" date="2018-02" db="EMBL/GenBank/DDBJ databases">
        <title>Phenotypic characterization and whole genome analysis of multidrug-resistant, extended-spectrum beta-lactamase-producing bacteria isolated from dogs in Germany.</title>
        <authorList>
            <person name="Williamson C."/>
        </authorList>
    </citation>
    <scope>NUCLEOTIDE SEQUENCE [LARGE SCALE GENOMIC DNA]</scope>
    <source>
        <strain evidence="3">AFG_SD03_1510_Ahy_093</strain>
    </source>
</reference>
<comment type="caution">
    <text evidence="1">The sequence shown here is derived from an EMBL/GenBank/DDBJ whole genome shotgun (WGS) entry which is preliminary data.</text>
</comment>
<evidence type="ECO:0000313" key="2">
    <source>
        <dbReference type="EMBL" id="RCF43271.1"/>
    </source>
</evidence>
<sequence>MLTIVGESVFKSSYLVEKALVMLKLAALCVI</sequence>
<name>A0A1V2FAH3_AERHY</name>
<proteinExistence type="predicted"/>
<accession>A0A1V2FAH3</accession>
<evidence type="ECO:0000313" key="4">
    <source>
        <dbReference type="Proteomes" id="UP000859505"/>
    </source>
</evidence>
<reference evidence="1" key="1">
    <citation type="journal article" date="2018" name="Genome Biol.">
        <title>SKESA: strategic k-mer extension for scrupulous assemblies.</title>
        <authorList>
            <person name="Souvorov A."/>
            <person name="Agarwala R."/>
            <person name="Lipman D.J."/>
        </authorList>
    </citation>
    <scope>NUCLEOTIDE SEQUENCE</scope>
    <source>
        <strain evidence="1">OLC2673_Aeromonas</strain>
    </source>
</reference>
<dbReference type="Proteomes" id="UP000253075">
    <property type="component" value="Unassembled WGS sequence"/>
</dbReference>
<dbReference type="AlphaFoldDB" id="A0A1V2FAH3"/>
<evidence type="ECO:0000313" key="1">
    <source>
        <dbReference type="EMBL" id="HAT6343211.1"/>
    </source>
</evidence>
<reference evidence="1" key="5">
    <citation type="submission" date="2020-01" db="EMBL/GenBank/DDBJ databases">
        <authorList>
            <consortium name="NCBI Pathogen Detection Project"/>
        </authorList>
    </citation>
    <scope>NUCLEOTIDE SEQUENCE</scope>
    <source>
        <strain evidence="1">OLC2673_Aeromonas</strain>
    </source>
</reference>
<reference evidence="2 3" key="2">
    <citation type="journal article" date="2018" name="PLoS ONE">
        <title>Phenotypic characterization and whole genome analysis of extended-spectrum beta-lactamase-producing bacteria isolated from dogs in Germany.</title>
        <authorList>
            <person name="Boehmer T."/>
            <person name="Vogler A.J."/>
            <person name="Thomas A."/>
            <person name="Sauer S."/>
            <person name="Hergenroether M."/>
            <person name="Straubinger R.K."/>
            <person name="Birdsell D."/>
            <person name="Keim P."/>
            <person name="Sahl J.W."/>
            <person name="Williamson C.H."/>
            <person name="Riehm J.M."/>
        </authorList>
    </citation>
    <scope>NUCLEOTIDE SEQUENCE [LARGE SCALE GENOMIC DNA]</scope>
    <source>
        <strain evidence="2 3">AFG_SD03_1510_Ahy_093</strain>
    </source>
</reference>
<gene>
    <name evidence="2" type="ORF">C6C11_21965</name>
    <name evidence="1" type="ORF">JAJ28_000905</name>
</gene>
<evidence type="ECO:0000313" key="3">
    <source>
        <dbReference type="Proteomes" id="UP000253075"/>
    </source>
</evidence>
<protein>
    <submittedName>
        <fullName evidence="1">Uncharacterized protein</fullName>
    </submittedName>
</protein>
<dbReference type="Proteomes" id="UP000859505">
    <property type="component" value="Unassembled WGS sequence"/>
</dbReference>